<dbReference type="InterPro" id="IPR058055">
    <property type="entry name" value="PA-PLA1"/>
</dbReference>
<dbReference type="AlphaFoldDB" id="D8LDT5"/>
<feature type="compositionally biased region" description="Low complexity" evidence="1">
    <location>
        <begin position="724"/>
        <end position="753"/>
    </location>
</feature>
<feature type="region of interest" description="Disordered" evidence="1">
    <location>
        <begin position="935"/>
        <end position="991"/>
    </location>
</feature>
<feature type="compositionally biased region" description="Basic and acidic residues" evidence="1">
    <location>
        <begin position="1044"/>
        <end position="1056"/>
    </location>
</feature>
<feature type="region of interest" description="Disordered" evidence="1">
    <location>
        <begin position="296"/>
        <end position="407"/>
    </location>
</feature>
<evidence type="ECO:0000259" key="2">
    <source>
        <dbReference type="PROSITE" id="PS51043"/>
    </source>
</evidence>
<dbReference type="PANTHER" id="PTHR23509:SF10">
    <property type="entry name" value="LD21067P"/>
    <property type="match status" value="1"/>
</dbReference>
<dbReference type="eggNOG" id="KOG2308">
    <property type="taxonomic scope" value="Eukaryota"/>
</dbReference>
<organism evidence="3 4">
    <name type="scientific">Ectocarpus siliculosus</name>
    <name type="common">Brown alga</name>
    <name type="synonym">Conferva siliculosa</name>
    <dbReference type="NCBI Taxonomy" id="2880"/>
    <lineage>
        <taxon>Eukaryota</taxon>
        <taxon>Sar</taxon>
        <taxon>Stramenopiles</taxon>
        <taxon>Ochrophyta</taxon>
        <taxon>PX clade</taxon>
        <taxon>Phaeophyceae</taxon>
        <taxon>Ectocarpales</taxon>
        <taxon>Ectocarpaceae</taxon>
        <taxon>Ectocarpus</taxon>
    </lineage>
</organism>
<feature type="compositionally biased region" description="Low complexity" evidence="1">
    <location>
        <begin position="149"/>
        <end position="162"/>
    </location>
</feature>
<feature type="compositionally biased region" description="Polar residues" evidence="1">
    <location>
        <begin position="392"/>
        <end position="404"/>
    </location>
</feature>
<feature type="region of interest" description="Disordered" evidence="1">
    <location>
        <begin position="550"/>
        <end position="602"/>
    </location>
</feature>
<dbReference type="GO" id="GO:0046872">
    <property type="term" value="F:metal ion binding"/>
    <property type="evidence" value="ECO:0007669"/>
    <property type="project" value="InterPro"/>
</dbReference>
<feature type="compositionally biased region" description="Gly residues" evidence="1">
    <location>
        <begin position="27"/>
        <end position="45"/>
    </location>
</feature>
<feature type="region of interest" description="Disordered" evidence="1">
    <location>
        <begin position="1145"/>
        <end position="1168"/>
    </location>
</feature>
<feature type="compositionally biased region" description="Acidic residues" evidence="1">
    <location>
        <begin position="510"/>
        <end position="519"/>
    </location>
</feature>
<dbReference type="EMBL" id="FN649731">
    <property type="protein sequence ID" value="CBN78492.1"/>
    <property type="molecule type" value="Genomic_DNA"/>
</dbReference>
<feature type="region of interest" description="Disordered" evidence="1">
    <location>
        <begin position="137"/>
        <end position="189"/>
    </location>
</feature>
<dbReference type="SMART" id="SM01127">
    <property type="entry name" value="DDHD"/>
    <property type="match status" value="1"/>
</dbReference>
<dbReference type="InterPro" id="IPR004177">
    <property type="entry name" value="DDHD_dom"/>
</dbReference>
<dbReference type="Proteomes" id="UP000002630">
    <property type="component" value="Linkage Group LG06"/>
</dbReference>
<evidence type="ECO:0000313" key="4">
    <source>
        <dbReference type="Proteomes" id="UP000002630"/>
    </source>
</evidence>
<feature type="region of interest" description="Disordered" evidence="1">
    <location>
        <begin position="1033"/>
        <end position="1078"/>
    </location>
</feature>
<gene>
    <name evidence="3" type="ORF">Esi_0126_0034</name>
</gene>
<dbReference type="STRING" id="2880.D8LDT5"/>
<dbReference type="InParanoid" id="D8LDT5"/>
<feature type="compositionally biased region" description="Acidic residues" evidence="1">
    <location>
        <begin position="171"/>
        <end position="184"/>
    </location>
</feature>
<feature type="compositionally biased region" description="Gly residues" evidence="1">
    <location>
        <begin position="485"/>
        <end position="503"/>
    </location>
</feature>
<name>D8LDT5_ECTSI</name>
<dbReference type="PROSITE" id="PS51043">
    <property type="entry name" value="DDHD"/>
    <property type="match status" value="1"/>
</dbReference>
<dbReference type="PANTHER" id="PTHR23509">
    <property type="entry name" value="PA-PL1 PHOSPHOLIPASE FAMILY"/>
    <property type="match status" value="1"/>
</dbReference>
<accession>D8LDT5</accession>
<evidence type="ECO:0000256" key="1">
    <source>
        <dbReference type="SAM" id="MobiDB-lite"/>
    </source>
</evidence>
<protein>
    <submittedName>
        <fullName evidence="3">DDHD domain-containing protein</fullName>
    </submittedName>
</protein>
<feature type="compositionally biased region" description="Low complexity" evidence="1">
    <location>
        <begin position="951"/>
        <end position="965"/>
    </location>
</feature>
<dbReference type="GO" id="GO:0004620">
    <property type="term" value="F:phospholipase activity"/>
    <property type="evidence" value="ECO:0007669"/>
    <property type="project" value="TreeGrafter"/>
</dbReference>
<evidence type="ECO:0000313" key="3">
    <source>
        <dbReference type="EMBL" id="CBN78492.1"/>
    </source>
</evidence>
<feature type="compositionally biased region" description="Low complexity" evidence="1">
    <location>
        <begin position="359"/>
        <end position="380"/>
    </location>
</feature>
<keyword evidence="4" id="KW-1185">Reference proteome</keyword>
<feature type="region of interest" description="Disordered" evidence="1">
    <location>
        <begin position="1"/>
        <end position="53"/>
    </location>
</feature>
<feature type="compositionally biased region" description="Basic and acidic residues" evidence="1">
    <location>
        <begin position="303"/>
        <end position="317"/>
    </location>
</feature>
<reference evidence="3 4" key="1">
    <citation type="journal article" date="2010" name="Nature">
        <title>The Ectocarpus genome and the independent evolution of multicellularity in brown algae.</title>
        <authorList>
            <person name="Cock J.M."/>
            <person name="Sterck L."/>
            <person name="Rouze P."/>
            <person name="Scornet D."/>
            <person name="Allen A.E."/>
            <person name="Amoutzias G."/>
            <person name="Anthouard V."/>
            <person name="Artiguenave F."/>
            <person name="Aury J.M."/>
            <person name="Badger J.H."/>
            <person name="Beszteri B."/>
            <person name="Billiau K."/>
            <person name="Bonnet E."/>
            <person name="Bothwell J.H."/>
            <person name="Bowler C."/>
            <person name="Boyen C."/>
            <person name="Brownlee C."/>
            <person name="Carrano C.J."/>
            <person name="Charrier B."/>
            <person name="Cho G.Y."/>
            <person name="Coelho S.M."/>
            <person name="Collen J."/>
            <person name="Corre E."/>
            <person name="Da Silva C."/>
            <person name="Delage L."/>
            <person name="Delaroque N."/>
            <person name="Dittami S.M."/>
            <person name="Doulbeau S."/>
            <person name="Elias M."/>
            <person name="Farnham G."/>
            <person name="Gachon C.M."/>
            <person name="Gschloessl B."/>
            <person name="Heesch S."/>
            <person name="Jabbari K."/>
            <person name="Jubin C."/>
            <person name="Kawai H."/>
            <person name="Kimura K."/>
            <person name="Kloareg B."/>
            <person name="Kupper F.C."/>
            <person name="Lang D."/>
            <person name="Le Bail A."/>
            <person name="Leblanc C."/>
            <person name="Lerouge P."/>
            <person name="Lohr M."/>
            <person name="Lopez P.J."/>
            <person name="Martens C."/>
            <person name="Maumus F."/>
            <person name="Michel G."/>
            <person name="Miranda-Saavedra D."/>
            <person name="Morales J."/>
            <person name="Moreau H."/>
            <person name="Motomura T."/>
            <person name="Nagasato C."/>
            <person name="Napoli C.A."/>
            <person name="Nelson D.R."/>
            <person name="Nyvall-Collen P."/>
            <person name="Peters A.F."/>
            <person name="Pommier C."/>
            <person name="Potin P."/>
            <person name="Poulain J."/>
            <person name="Quesneville H."/>
            <person name="Read B."/>
            <person name="Rensing S.A."/>
            <person name="Ritter A."/>
            <person name="Rousvoal S."/>
            <person name="Samanta M."/>
            <person name="Samson G."/>
            <person name="Schroeder D.C."/>
            <person name="Segurens B."/>
            <person name="Strittmatter M."/>
            <person name="Tonon T."/>
            <person name="Tregear J.W."/>
            <person name="Valentin K."/>
            <person name="von Dassow P."/>
            <person name="Yamagishi T."/>
            <person name="Van de Peer Y."/>
            <person name="Wincker P."/>
        </authorList>
    </citation>
    <scope>NUCLEOTIDE SEQUENCE [LARGE SCALE GENOMIC DNA]</scope>
    <source>
        <strain evidence="4">Ec32 / CCAP1310/4</strain>
    </source>
</reference>
<feature type="region of interest" description="Disordered" evidence="1">
    <location>
        <begin position="220"/>
        <end position="246"/>
    </location>
</feature>
<proteinExistence type="predicted"/>
<sequence length="1168" mass="122327">MSTSAEHPTAGPKAFATEKPPPAELNGVGGEVGGGNETGRAGGNGAAAAAAAAGEGAGAEIGGGGDGGRSGASVAYQPTGGAVLEFHNYEVKPDDVLVEQGRHAVSVQEMLMRPVFWPFSGQGDEVCRSVWMRDTGARPYPRPRKRRGTSGAAAAAAATTTTGGVGKDAQEDHEDGETDVDEDYHEGPVGLEPYPLRAAAILEDAYRFLAWYLECREGGGPPPGARSSGEVGDKGARGKPGGGGSLSPTVLLTVQVADELVQFRSLTDIVSVKRNLGSAFSLFGRRRVFRGVPVEEEGGIEEGGGRDEGEREKREEDGTGTGRNDDDDDAPPYPDPPTSSGTPYASESSLDASEDQAVTGSSTESEQSPSSGPTHASGSASGEGDGGEGTRVQRNPSSSCSSQYGCRAEGADKVDSDLEERVEHLVLVVHGIGDALMSVDLGMVQLRSLVECCDTMRAHHEEVVLNSKDLRGLRKKKGIRKRGRVGGSEDFGGGGGGRGGDGRGAATAEETQEEEEEERDCLGEVPTGLGRVEYLPVEWHTRFKGRLYREGGGSGGAAEGSSKDHPGTSPPSGATRRPRSEGAPGPGRGEGSGATGAGGSGSGIGSGGLSIWDITLPRAPTLRAFTNDTLLDILYFMSPEYHQVIVQEVTQEINRILELFRKHTRDWSGKVSIVAHSLGAIICFDIMANQPSAGGGGGVPPGPGDTRASAPSATPVPVPRNGGSNRNTTTTTNDSNNDNNNNDNHSSSSSSSSADGQGSPNDVDVGSLEQGRRPGEKEGVGVGGKTPQEQGQEQEGEEGCLRYYRGSTKFPELSARVENVFCLGSPIGMFLMIRGQHRRLGKAFKLPGCRRLFNIFHPYDPVAFRLEPLLRAGNGDVQGANDGGDPPPEEPVILPTWTGGLRVHYQVQRWWQDIWSRACETKRRAEVGIERSLESIGLIDEQTGDQDDNESSGPPESPFSPSSSPQFATLSREGHARGGGFDSAAAAPTAAGGDGTMATLAATGVGGVTRLTVRETASTAASQASLNSLAGIPGERQQQQQQQQKEEQEQLPEEGHRHSRPGNGAATTGTAERRAARAAWQSAVMEEDLERNGALAGGRRVDYCLQEKEFEVTNEYIFALGSHVIYWSSKDVSLFVAQQVVADATAASDTDARAPATAPSAAGKANQQ</sequence>
<feature type="region of interest" description="Disordered" evidence="1">
    <location>
        <begin position="477"/>
        <end position="525"/>
    </location>
</feature>
<feature type="compositionally biased region" description="Gly residues" evidence="1">
    <location>
        <begin position="584"/>
        <end position="602"/>
    </location>
</feature>
<feature type="compositionally biased region" description="Low complexity" evidence="1">
    <location>
        <begin position="1145"/>
        <end position="1162"/>
    </location>
</feature>
<feature type="compositionally biased region" description="Basic and acidic residues" evidence="1">
    <location>
        <begin position="770"/>
        <end position="779"/>
    </location>
</feature>
<dbReference type="Pfam" id="PF02862">
    <property type="entry name" value="DDHD"/>
    <property type="match status" value="1"/>
</dbReference>
<dbReference type="GO" id="GO:0005737">
    <property type="term" value="C:cytoplasm"/>
    <property type="evidence" value="ECO:0007669"/>
    <property type="project" value="TreeGrafter"/>
</dbReference>
<dbReference type="EMBL" id="FN647912">
    <property type="protein sequence ID" value="CBN78492.1"/>
    <property type="molecule type" value="Genomic_DNA"/>
</dbReference>
<dbReference type="OrthoDB" id="69269at2759"/>
<feature type="domain" description="DDHD" evidence="2">
    <location>
        <begin position="813"/>
        <end position="1142"/>
    </location>
</feature>
<feature type="region of interest" description="Disordered" evidence="1">
    <location>
        <begin position="694"/>
        <end position="798"/>
    </location>
</feature>
<feature type="compositionally biased region" description="Low complexity" evidence="1">
    <location>
        <begin position="704"/>
        <end position="715"/>
    </location>
</feature>